<organism evidence="2">
    <name type="scientific">uncultured Frankineae bacterium</name>
    <dbReference type="NCBI Taxonomy" id="437475"/>
    <lineage>
        <taxon>Bacteria</taxon>
        <taxon>Bacillati</taxon>
        <taxon>Actinomycetota</taxon>
        <taxon>Actinomycetes</taxon>
        <taxon>Frankiales</taxon>
        <taxon>environmental samples</taxon>
    </lineage>
</organism>
<feature type="transmembrane region" description="Helical" evidence="1">
    <location>
        <begin position="226"/>
        <end position="249"/>
    </location>
</feature>
<evidence type="ECO:0000256" key="1">
    <source>
        <dbReference type="SAM" id="Phobius"/>
    </source>
</evidence>
<reference evidence="2" key="1">
    <citation type="submission" date="2020-02" db="EMBL/GenBank/DDBJ databases">
        <authorList>
            <person name="Meier V. D."/>
        </authorList>
    </citation>
    <scope>NUCLEOTIDE SEQUENCE</scope>
    <source>
        <strain evidence="2">AVDCRST_MAG07</strain>
    </source>
</reference>
<feature type="transmembrane region" description="Helical" evidence="1">
    <location>
        <begin position="33"/>
        <end position="53"/>
    </location>
</feature>
<keyword evidence="1" id="KW-1133">Transmembrane helix</keyword>
<evidence type="ECO:0000313" key="2">
    <source>
        <dbReference type="EMBL" id="CAA9354502.1"/>
    </source>
</evidence>
<sequence>MTTVTASRVTRVPLGRLVRVELSKTVASRSGEWLLTALGLALVAVVAVTLLVGDAADLTFRGFAEVTSAPLSLLLPLLAILSVTTEWSQRTALTTFTLEPDRARVVLAKLAAMVAVGLLALAAALTAAVIGNVLGTVLRDGSGTWGLRPSEVGDLVLTQVLAVVQGFAFGLLLLNTSAAIVLYYLVAPAVSTVLSLSDALRGTAAWLDLGSASTPLSAGSSTGQDWAQLATAATLWVLLPLGLGLIRLLRGDVKTD</sequence>
<keyword evidence="1" id="KW-0812">Transmembrane</keyword>
<protein>
    <submittedName>
        <fullName evidence="2">Uncharacterized protein</fullName>
    </submittedName>
</protein>
<feature type="transmembrane region" description="Helical" evidence="1">
    <location>
        <begin position="73"/>
        <end position="89"/>
    </location>
</feature>
<feature type="transmembrane region" description="Helical" evidence="1">
    <location>
        <begin position="110"/>
        <end position="135"/>
    </location>
</feature>
<gene>
    <name evidence="2" type="ORF">AVDCRST_MAG07-3261</name>
</gene>
<keyword evidence="1" id="KW-0472">Membrane</keyword>
<accession>A0A6J4MCT2</accession>
<dbReference type="EMBL" id="CADCUB010000155">
    <property type="protein sequence ID" value="CAA9354502.1"/>
    <property type="molecule type" value="Genomic_DNA"/>
</dbReference>
<proteinExistence type="predicted"/>
<dbReference type="AlphaFoldDB" id="A0A6J4MCT2"/>
<feature type="transmembrane region" description="Helical" evidence="1">
    <location>
        <begin position="155"/>
        <end position="174"/>
    </location>
</feature>
<name>A0A6J4MCT2_9ACTN</name>
<feature type="transmembrane region" description="Helical" evidence="1">
    <location>
        <begin position="181"/>
        <end position="206"/>
    </location>
</feature>